<dbReference type="AlphaFoldDB" id="A0A1W4XKI1"/>
<dbReference type="GeneID" id="108742250"/>
<evidence type="ECO:0000313" key="11">
    <source>
        <dbReference type="Proteomes" id="UP000192223"/>
    </source>
</evidence>
<keyword evidence="6" id="KW-0677">Repeat</keyword>
<evidence type="ECO:0000259" key="9">
    <source>
        <dbReference type="PROSITE" id="PS51394"/>
    </source>
</evidence>
<dbReference type="PROSITE" id="PS51394">
    <property type="entry name" value="PFU"/>
    <property type="match status" value="1"/>
</dbReference>
<sequence length="790" mass="87793">MAKPFKLSAILFGHSLDVRSIAVTPENSIISGSRDKTAKLWNPNGINPGYTEALTYRDHKNFVASVLYLEPNELFPTGTVITGGNDSAILIYKIHEPFASVKLEEHKNTVCYLSKGCEKNTFLSSSWDNTAKLWSINNLPNSLVTFTGHTAAVWAVIQLPNTNIVTASADKNITIFSKDGHRIQILHGHTDCVRNLVDLPDLQFFVSVANDATIRVWSYNGKNLQTYYGHTNYIYGIARNEADGPNAIVTSDEDRTIRYWKDGENIQTFQLPAQSVWCVECLSNGDIVTGSSDGVVRVFTQHESRYASEETLKAFEEEVNALSKQATQEIGGYKVSDLPGCEALYEPGKHAGQMKMIREVNGVVAYTWVDEGENSHWEKVGEVLGGVDKANEGKTLHEGKYYDFVFSVDVEDGKPPLKLPYNKGEDPYVTAHAFLQKNMLPADYLEQVVNFILQNSQSASNNIPVNSEYIDPFTGASRYTPSGGKPSNASSIPTNNGANLDPFTGANSYNTGSTNQISVPKTNLFPQTTYRLFEMGDPNLILAKLKEFNGKLSEGQGKLDESVFEGIIKMCNGPFIDPKYLELLFELLNWNDEIIFPVIDVIRLAVRNETNNKYICTSHGGIIIEKLKRFISPECKIANNTLVSFRALCNFFAHSFGENLIFHNRTEILENITGLNVGNKNSQIALATLLLNLTVLCLKKSDEFGILILANVLPDMINLLDDNEAQFRAYVALGTMLSSGSSEQANAVRQKVLEDDKFMERLNDHASQYSNEIELKRKNCASQVQNKLLG</sequence>
<dbReference type="KEGG" id="apln:108742250"/>
<dbReference type="SMART" id="SM00320">
    <property type="entry name" value="WD40"/>
    <property type="match status" value="7"/>
</dbReference>
<evidence type="ECO:0000256" key="6">
    <source>
        <dbReference type="ARBA" id="ARBA00022737"/>
    </source>
</evidence>
<dbReference type="PROSITE" id="PS50082">
    <property type="entry name" value="WD_REPEATS_2"/>
    <property type="match status" value="4"/>
</dbReference>
<evidence type="ECO:0000256" key="7">
    <source>
        <dbReference type="ARBA" id="ARBA00023242"/>
    </source>
</evidence>
<dbReference type="InterPro" id="IPR013535">
    <property type="entry name" value="PUL_dom"/>
</dbReference>
<organism evidence="11 12">
    <name type="scientific">Agrilus planipennis</name>
    <name type="common">Emerald ash borer</name>
    <name type="synonym">Agrilus marcopoli</name>
    <dbReference type="NCBI Taxonomy" id="224129"/>
    <lineage>
        <taxon>Eukaryota</taxon>
        <taxon>Metazoa</taxon>
        <taxon>Ecdysozoa</taxon>
        <taxon>Arthropoda</taxon>
        <taxon>Hexapoda</taxon>
        <taxon>Insecta</taxon>
        <taxon>Pterygota</taxon>
        <taxon>Neoptera</taxon>
        <taxon>Endopterygota</taxon>
        <taxon>Coleoptera</taxon>
        <taxon>Polyphaga</taxon>
        <taxon>Elateriformia</taxon>
        <taxon>Buprestoidea</taxon>
        <taxon>Buprestidae</taxon>
        <taxon>Agrilinae</taxon>
        <taxon>Agrilus</taxon>
    </lineage>
</organism>
<feature type="repeat" description="WD" evidence="8">
    <location>
        <begin position="227"/>
        <end position="261"/>
    </location>
</feature>
<keyword evidence="7" id="KW-0539">Nucleus</keyword>
<dbReference type="Gene3D" id="1.25.10.10">
    <property type="entry name" value="Leucine-rich Repeat Variant"/>
    <property type="match status" value="1"/>
</dbReference>
<dbReference type="PROSITE" id="PS50294">
    <property type="entry name" value="WD_REPEATS_REGION"/>
    <property type="match status" value="2"/>
</dbReference>
<dbReference type="InterPro" id="IPR001680">
    <property type="entry name" value="WD40_rpt"/>
</dbReference>
<evidence type="ECO:0000256" key="3">
    <source>
        <dbReference type="ARBA" id="ARBA00008495"/>
    </source>
</evidence>
<dbReference type="Proteomes" id="UP000192223">
    <property type="component" value="Unplaced"/>
</dbReference>
<dbReference type="Pfam" id="PF09070">
    <property type="entry name" value="PFU"/>
    <property type="match status" value="1"/>
</dbReference>
<evidence type="ECO:0000259" key="10">
    <source>
        <dbReference type="PROSITE" id="PS51396"/>
    </source>
</evidence>
<feature type="domain" description="PUL" evidence="10">
    <location>
        <begin position="523"/>
        <end position="787"/>
    </location>
</feature>
<feature type="repeat" description="WD" evidence="8">
    <location>
        <begin position="186"/>
        <end position="218"/>
    </location>
</feature>
<dbReference type="InterPro" id="IPR038122">
    <property type="entry name" value="PFU_sf"/>
</dbReference>
<dbReference type="GO" id="GO:0010992">
    <property type="term" value="P:ubiquitin recycling"/>
    <property type="evidence" value="ECO:0007669"/>
    <property type="project" value="TreeGrafter"/>
</dbReference>
<evidence type="ECO:0000256" key="4">
    <source>
        <dbReference type="ARBA" id="ARBA00022490"/>
    </source>
</evidence>
<dbReference type="CTD" id="43978"/>
<dbReference type="Pfam" id="PF00400">
    <property type="entry name" value="WD40"/>
    <property type="match status" value="6"/>
</dbReference>
<feature type="repeat" description="WD" evidence="8">
    <location>
        <begin position="103"/>
        <end position="138"/>
    </location>
</feature>
<dbReference type="FunCoup" id="A0A1W4XKI1">
    <property type="interactions" value="3035"/>
</dbReference>
<dbReference type="GO" id="GO:0043130">
    <property type="term" value="F:ubiquitin binding"/>
    <property type="evidence" value="ECO:0007669"/>
    <property type="project" value="TreeGrafter"/>
</dbReference>
<dbReference type="Pfam" id="PF08324">
    <property type="entry name" value="PUL"/>
    <property type="match status" value="1"/>
</dbReference>
<name>A0A1W4XKI1_AGRPL</name>
<accession>A0A1W4XKI1</accession>
<comment type="subcellular location">
    <subcellularLocation>
        <location evidence="2">Cytoplasm</location>
    </subcellularLocation>
    <subcellularLocation>
        <location evidence="1">Nucleus</location>
    </subcellularLocation>
</comment>
<dbReference type="RefSeq" id="XP_018332885.2">
    <property type="nucleotide sequence ID" value="XM_018477383.2"/>
</dbReference>
<dbReference type="SUPFAM" id="SSF50978">
    <property type="entry name" value="WD40 repeat-like"/>
    <property type="match status" value="1"/>
</dbReference>
<dbReference type="PANTHER" id="PTHR19849">
    <property type="entry name" value="PHOSPHOLIPASE A-2-ACTIVATING PROTEIN"/>
    <property type="match status" value="1"/>
</dbReference>
<dbReference type="PROSITE" id="PS51396">
    <property type="entry name" value="PUL"/>
    <property type="match status" value="1"/>
</dbReference>
<dbReference type="GO" id="GO:0005737">
    <property type="term" value="C:cytoplasm"/>
    <property type="evidence" value="ECO:0007669"/>
    <property type="project" value="UniProtKB-SubCell"/>
</dbReference>
<evidence type="ECO:0000256" key="5">
    <source>
        <dbReference type="ARBA" id="ARBA00022574"/>
    </source>
</evidence>
<dbReference type="Gene3D" id="2.130.10.10">
    <property type="entry name" value="YVTN repeat-like/Quinoprotein amine dehydrogenase"/>
    <property type="match status" value="1"/>
</dbReference>
<dbReference type="InterPro" id="IPR015155">
    <property type="entry name" value="PFU"/>
</dbReference>
<reference evidence="12" key="1">
    <citation type="submission" date="2025-08" db="UniProtKB">
        <authorList>
            <consortium name="RefSeq"/>
        </authorList>
    </citation>
    <scope>IDENTIFICATION</scope>
    <source>
        <tissue evidence="12">Entire body</tissue>
    </source>
</reference>
<gene>
    <name evidence="12" type="primary">LOC108742250</name>
</gene>
<keyword evidence="11" id="KW-1185">Reference proteome</keyword>
<dbReference type="OrthoDB" id="10265988at2759"/>
<dbReference type="FunFam" id="2.130.10.10:FF:000175">
    <property type="entry name" value="Phospholipase A-2-activating protein"/>
    <property type="match status" value="1"/>
</dbReference>
<keyword evidence="4" id="KW-0963">Cytoplasm</keyword>
<dbReference type="InParanoid" id="A0A1W4XKI1"/>
<evidence type="ECO:0000313" key="12">
    <source>
        <dbReference type="RefSeq" id="XP_018332885.2"/>
    </source>
</evidence>
<keyword evidence="5 8" id="KW-0853">WD repeat</keyword>
<dbReference type="PANTHER" id="PTHR19849:SF0">
    <property type="entry name" value="PHOSPHOLIPASE A-2-ACTIVATING PROTEIN"/>
    <property type="match status" value="1"/>
</dbReference>
<dbReference type="GO" id="GO:0005634">
    <property type="term" value="C:nucleus"/>
    <property type="evidence" value="ECO:0007669"/>
    <property type="project" value="UniProtKB-SubCell"/>
</dbReference>
<feature type="repeat" description="WD" evidence="8">
    <location>
        <begin position="11"/>
        <end position="42"/>
    </location>
</feature>
<dbReference type="GO" id="GO:0043161">
    <property type="term" value="P:proteasome-mediated ubiquitin-dependent protein catabolic process"/>
    <property type="evidence" value="ECO:0007669"/>
    <property type="project" value="TreeGrafter"/>
</dbReference>
<dbReference type="Gene3D" id="3.10.20.870">
    <property type="entry name" value="PFU (PLAA family ubiquitin binding), C-terminal domain"/>
    <property type="match status" value="1"/>
</dbReference>
<dbReference type="CDD" id="cd00200">
    <property type="entry name" value="WD40"/>
    <property type="match status" value="1"/>
</dbReference>
<evidence type="ECO:0000256" key="8">
    <source>
        <dbReference type="PROSITE-ProRule" id="PRU00221"/>
    </source>
</evidence>
<proteinExistence type="inferred from homology"/>
<evidence type="ECO:0000256" key="1">
    <source>
        <dbReference type="ARBA" id="ARBA00004123"/>
    </source>
</evidence>
<feature type="domain" description="PFU" evidence="9">
    <location>
        <begin position="369"/>
        <end position="466"/>
    </location>
</feature>
<dbReference type="InterPro" id="IPR015943">
    <property type="entry name" value="WD40/YVTN_repeat-like_dom_sf"/>
</dbReference>
<dbReference type="InterPro" id="IPR011989">
    <property type="entry name" value="ARM-like"/>
</dbReference>
<comment type="similarity">
    <text evidence="3">Belongs to the WD repeat PLAP family.</text>
</comment>
<evidence type="ECO:0000256" key="2">
    <source>
        <dbReference type="ARBA" id="ARBA00004496"/>
    </source>
</evidence>
<dbReference type="InterPro" id="IPR036322">
    <property type="entry name" value="WD40_repeat_dom_sf"/>
</dbReference>
<dbReference type="STRING" id="224129.A0A1W4XKI1"/>
<protein>
    <submittedName>
        <fullName evidence="12">Phospholipase A-2-activating protein</fullName>
    </submittedName>
</protein>